<feature type="region of interest" description="Disordered" evidence="1">
    <location>
        <begin position="89"/>
        <end position="113"/>
    </location>
</feature>
<reference evidence="2 3" key="1">
    <citation type="submission" date="2024-09" db="EMBL/GenBank/DDBJ databases">
        <title>Chromosome-scale assembly of Riccia fluitans.</title>
        <authorList>
            <person name="Paukszto L."/>
            <person name="Sawicki J."/>
            <person name="Karawczyk K."/>
            <person name="Piernik-Szablinska J."/>
            <person name="Szczecinska M."/>
            <person name="Mazdziarz M."/>
        </authorList>
    </citation>
    <scope>NUCLEOTIDE SEQUENCE [LARGE SCALE GENOMIC DNA]</scope>
    <source>
        <strain evidence="2">Rf_01</strain>
        <tissue evidence="2">Aerial parts of the thallus</tissue>
    </source>
</reference>
<protein>
    <submittedName>
        <fullName evidence="2">Uncharacterized protein</fullName>
    </submittedName>
</protein>
<dbReference type="EMBL" id="JBHFFA010000001">
    <property type="protein sequence ID" value="KAL2651304.1"/>
    <property type="molecule type" value="Genomic_DNA"/>
</dbReference>
<keyword evidence="3" id="KW-1185">Reference proteome</keyword>
<evidence type="ECO:0000256" key="1">
    <source>
        <dbReference type="SAM" id="MobiDB-lite"/>
    </source>
</evidence>
<name>A0ABD1ZMH4_9MARC</name>
<sequence length="113" mass="12372">MLRPTASADLAKWAVPLSLCVFRSRKRRVDHSPIRGNTYQRCESSQRFGISSGIHADLTWSREGGFIQVGKLFIPCSHRPATSYLPIVRLPPKGGNVQTPASKGEVTGTKGSH</sequence>
<accession>A0ABD1ZMH4</accession>
<gene>
    <name evidence="2" type="ORF">R1flu_019432</name>
</gene>
<organism evidence="2 3">
    <name type="scientific">Riccia fluitans</name>
    <dbReference type="NCBI Taxonomy" id="41844"/>
    <lineage>
        <taxon>Eukaryota</taxon>
        <taxon>Viridiplantae</taxon>
        <taxon>Streptophyta</taxon>
        <taxon>Embryophyta</taxon>
        <taxon>Marchantiophyta</taxon>
        <taxon>Marchantiopsida</taxon>
        <taxon>Marchantiidae</taxon>
        <taxon>Marchantiales</taxon>
        <taxon>Ricciaceae</taxon>
        <taxon>Riccia</taxon>
    </lineage>
</organism>
<evidence type="ECO:0000313" key="2">
    <source>
        <dbReference type="EMBL" id="KAL2651304.1"/>
    </source>
</evidence>
<dbReference type="Proteomes" id="UP001605036">
    <property type="component" value="Unassembled WGS sequence"/>
</dbReference>
<dbReference type="AlphaFoldDB" id="A0ABD1ZMH4"/>
<evidence type="ECO:0000313" key="3">
    <source>
        <dbReference type="Proteomes" id="UP001605036"/>
    </source>
</evidence>
<proteinExistence type="predicted"/>
<comment type="caution">
    <text evidence="2">The sequence shown here is derived from an EMBL/GenBank/DDBJ whole genome shotgun (WGS) entry which is preliminary data.</text>
</comment>